<dbReference type="AlphaFoldDB" id="A8NKV4"/>
<dbReference type="KEGG" id="cci:CC1G_10871"/>
<dbReference type="VEuPathDB" id="FungiDB:CC1G_10871"/>
<feature type="region of interest" description="Disordered" evidence="1">
    <location>
        <begin position="1"/>
        <end position="20"/>
    </location>
</feature>
<keyword evidence="3" id="KW-1185">Reference proteome</keyword>
<proteinExistence type="predicted"/>
<evidence type="ECO:0000313" key="3">
    <source>
        <dbReference type="Proteomes" id="UP000001861"/>
    </source>
</evidence>
<dbReference type="InParanoid" id="A8NKV4"/>
<evidence type="ECO:0000313" key="2">
    <source>
        <dbReference type="EMBL" id="EAU87277.2"/>
    </source>
</evidence>
<protein>
    <submittedName>
        <fullName evidence="2">Uncharacterized protein</fullName>
    </submittedName>
</protein>
<sequence>MSASTQTPRKEPARYGPAIQPPYGAKLRDRAAAGFIFSLDVLRKWAHKVDETHYKPDEDPNGNEAFGDIMDHLERHSVYLNAVFHLTEIARREFMLVTQIKLIKGVQGWEGMPKEMLPVFEEEREEEEVRRKMMEDGHLHECDPNYLSPRSTIMSISTHTPRREPTRLQTIQYPEGAELMDRAAAGFVLSRDAIRKWASNIDKKYYDPQTDRDGGRAYCKILRQLETQRVYREAVIHWTQIEPGQYMLVMQIKEIEGVQGWEGMSKELLPTFEEEREEEDVRARLKEDGLDEADFYFDRRTINNSERWVIGQPFLEIFPELCVY</sequence>
<dbReference type="HOGENOM" id="CLU_857927_0_0_1"/>
<organism evidence="2 3">
    <name type="scientific">Coprinopsis cinerea (strain Okayama-7 / 130 / ATCC MYA-4618 / FGSC 9003)</name>
    <name type="common">Inky cap fungus</name>
    <name type="synonym">Hormographiella aspergillata</name>
    <dbReference type="NCBI Taxonomy" id="240176"/>
    <lineage>
        <taxon>Eukaryota</taxon>
        <taxon>Fungi</taxon>
        <taxon>Dikarya</taxon>
        <taxon>Basidiomycota</taxon>
        <taxon>Agaricomycotina</taxon>
        <taxon>Agaricomycetes</taxon>
        <taxon>Agaricomycetidae</taxon>
        <taxon>Agaricales</taxon>
        <taxon>Agaricineae</taxon>
        <taxon>Psathyrellaceae</taxon>
        <taxon>Coprinopsis</taxon>
    </lineage>
</organism>
<reference evidence="2 3" key="1">
    <citation type="journal article" date="2010" name="Proc. Natl. Acad. Sci. U.S.A.">
        <title>Insights into evolution of multicellular fungi from the assembled chromosomes of the mushroom Coprinopsis cinerea (Coprinus cinereus).</title>
        <authorList>
            <person name="Stajich J.E."/>
            <person name="Wilke S.K."/>
            <person name="Ahren D."/>
            <person name="Au C.H."/>
            <person name="Birren B.W."/>
            <person name="Borodovsky M."/>
            <person name="Burns C."/>
            <person name="Canback B."/>
            <person name="Casselton L.A."/>
            <person name="Cheng C.K."/>
            <person name="Deng J."/>
            <person name="Dietrich F.S."/>
            <person name="Fargo D.C."/>
            <person name="Farman M.L."/>
            <person name="Gathman A.C."/>
            <person name="Goldberg J."/>
            <person name="Guigo R."/>
            <person name="Hoegger P.J."/>
            <person name="Hooker J.B."/>
            <person name="Huggins A."/>
            <person name="James T.Y."/>
            <person name="Kamada T."/>
            <person name="Kilaru S."/>
            <person name="Kodira C."/>
            <person name="Kues U."/>
            <person name="Kupfer D."/>
            <person name="Kwan H.S."/>
            <person name="Lomsadze A."/>
            <person name="Li W."/>
            <person name="Lilly W.W."/>
            <person name="Ma L.J."/>
            <person name="Mackey A.J."/>
            <person name="Manning G."/>
            <person name="Martin F."/>
            <person name="Muraguchi H."/>
            <person name="Natvig D.O."/>
            <person name="Palmerini H."/>
            <person name="Ramesh M.A."/>
            <person name="Rehmeyer C.J."/>
            <person name="Roe B.A."/>
            <person name="Shenoy N."/>
            <person name="Stanke M."/>
            <person name="Ter-Hovhannisyan V."/>
            <person name="Tunlid A."/>
            <person name="Velagapudi R."/>
            <person name="Vision T.J."/>
            <person name="Zeng Q."/>
            <person name="Zolan M.E."/>
            <person name="Pukkila P.J."/>
        </authorList>
    </citation>
    <scope>NUCLEOTIDE SEQUENCE [LARGE SCALE GENOMIC DNA]</scope>
    <source>
        <strain evidence="3">Okayama-7 / 130 / ATCC MYA-4618 / FGSC 9003</strain>
    </source>
</reference>
<dbReference type="GeneID" id="6011070"/>
<evidence type="ECO:0000256" key="1">
    <source>
        <dbReference type="SAM" id="MobiDB-lite"/>
    </source>
</evidence>
<dbReference type="Proteomes" id="UP000001861">
    <property type="component" value="Unassembled WGS sequence"/>
</dbReference>
<name>A8NKV4_COPC7</name>
<dbReference type="RefSeq" id="XP_001834553.2">
    <property type="nucleotide sequence ID" value="XM_001834501.2"/>
</dbReference>
<accession>A8NKV4</accession>
<comment type="caution">
    <text evidence="2">The sequence shown here is derived from an EMBL/GenBank/DDBJ whole genome shotgun (WGS) entry which is preliminary data.</text>
</comment>
<dbReference type="EMBL" id="AACS02000010">
    <property type="protein sequence ID" value="EAU87277.2"/>
    <property type="molecule type" value="Genomic_DNA"/>
</dbReference>
<gene>
    <name evidence="2" type="ORF">CC1G_10871</name>
</gene>